<accession>A0ACD3REU8</accession>
<keyword evidence="2" id="KW-1185">Reference proteome</keyword>
<evidence type="ECO:0000313" key="1">
    <source>
        <dbReference type="EMBL" id="TMS18112.1"/>
    </source>
</evidence>
<organism evidence="1 2">
    <name type="scientific">Larimichthys crocea</name>
    <name type="common">Large yellow croaker</name>
    <name type="synonym">Pseudosciaena crocea</name>
    <dbReference type="NCBI Taxonomy" id="215358"/>
    <lineage>
        <taxon>Eukaryota</taxon>
        <taxon>Metazoa</taxon>
        <taxon>Chordata</taxon>
        <taxon>Craniata</taxon>
        <taxon>Vertebrata</taxon>
        <taxon>Euteleostomi</taxon>
        <taxon>Actinopterygii</taxon>
        <taxon>Neopterygii</taxon>
        <taxon>Teleostei</taxon>
        <taxon>Neoteleostei</taxon>
        <taxon>Acanthomorphata</taxon>
        <taxon>Eupercaria</taxon>
        <taxon>Sciaenidae</taxon>
        <taxon>Larimichthys</taxon>
    </lineage>
</organism>
<reference evidence="1" key="1">
    <citation type="submission" date="2018-11" db="EMBL/GenBank/DDBJ databases">
        <title>The sequence and de novo assembly of Larimichthys crocea genome using PacBio and Hi-C technologies.</title>
        <authorList>
            <person name="Xu P."/>
            <person name="Chen B."/>
            <person name="Zhou Z."/>
            <person name="Ke Q."/>
            <person name="Wu Y."/>
            <person name="Bai H."/>
            <person name="Pu F."/>
        </authorList>
    </citation>
    <scope>NUCLEOTIDE SEQUENCE</scope>
    <source>
        <tissue evidence="1">Muscle</tissue>
    </source>
</reference>
<dbReference type="Proteomes" id="UP000793456">
    <property type="component" value="Chromosome VI"/>
</dbReference>
<proteinExistence type="predicted"/>
<protein>
    <submittedName>
        <fullName evidence="1">Uncharacterized protein</fullName>
    </submittedName>
</protein>
<evidence type="ECO:0000313" key="2">
    <source>
        <dbReference type="Proteomes" id="UP000793456"/>
    </source>
</evidence>
<dbReference type="EMBL" id="CM011679">
    <property type="protein sequence ID" value="TMS18112.1"/>
    <property type="molecule type" value="Genomic_DNA"/>
</dbReference>
<name>A0ACD3REU8_LARCR</name>
<sequence>MASFSSTSFSSVLVGEIVMTPSGQANVIYLAVNESSPGSLLLQLCELLATTPLQGLVFEEERPPPPNRAPLAPMLEFVSAQTGVPVVAVGGGASLGREPQESGSIYLQFTCSTSLQLEVIFEVLEEYDWTSFSVVTTRHHGYEDFLAMVEGMTDGSFIGWEKKSVVILNVTDDPRDMEVLSLSLMAGPEQKTLQRMFSWPHNQEVNLEAWHMPQVRLLYCSLEEAELIFRAAWAAGQAGPSHMWFAVGPALSGLGLEGLPKALFAIRPAGLEGRATKGILSWV</sequence>
<gene>
    <name evidence="1" type="ORF">E3U43_010438</name>
</gene>
<comment type="caution">
    <text evidence="1">The sequence shown here is derived from an EMBL/GenBank/DDBJ whole genome shotgun (WGS) entry which is preliminary data.</text>
</comment>